<evidence type="ECO:0000313" key="5">
    <source>
        <dbReference type="Proteomes" id="UP000005435"/>
    </source>
</evidence>
<evidence type="ECO:0000256" key="3">
    <source>
        <dbReference type="PIRSR" id="PIRSR613078-3"/>
    </source>
</evidence>
<dbReference type="eggNOG" id="COG0406">
    <property type="taxonomic scope" value="Bacteria"/>
</dbReference>
<evidence type="ECO:0000313" key="4">
    <source>
        <dbReference type="EMBL" id="AEV68965.1"/>
    </source>
</evidence>
<protein>
    <submittedName>
        <fullName evidence="4">Fructose-2,6-bisphosphatase</fullName>
    </submittedName>
</protein>
<dbReference type="PANTHER" id="PTHR48100:SF1">
    <property type="entry name" value="HISTIDINE PHOSPHATASE FAMILY PROTEIN-RELATED"/>
    <property type="match status" value="1"/>
</dbReference>
<reference evidence="5" key="1">
    <citation type="submission" date="2011-12" db="EMBL/GenBank/DDBJ databases">
        <title>Complete sequence of Clostridium clariflavum DSM 19732.</title>
        <authorList>
            <consortium name="US DOE Joint Genome Institute"/>
            <person name="Lucas S."/>
            <person name="Han J."/>
            <person name="Lapidus A."/>
            <person name="Cheng J.-F."/>
            <person name="Goodwin L."/>
            <person name="Pitluck S."/>
            <person name="Peters L."/>
            <person name="Teshima H."/>
            <person name="Detter J.C."/>
            <person name="Han C."/>
            <person name="Tapia R."/>
            <person name="Land M."/>
            <person name="Hauser L."/>
            <person name="Kyrpides N."/>
            <person name="Ivanova N."/>
            <person name="Pagani I."/>
            <person name="Kitzmiller T."/>
            <person name="Lynd L."/>
            <person name="Izquierdo J."/>
            <person name="Woyke T."/>
        </authorList>
    </citation>
    <scope>NUCLEOTIDE SEQUENCE [LARGE SCALE GENOMIC DNA]</scope>
    <source>
        <strain evidence="5">DSM 19732 / NBRC 101661 / EBR45</strain>
    </source>
</reference>
<dbReference type="AlphaFoldDB" id="G8LZ21"/>
<organism evidence="4 5">
    <name type="scientific">Acetivibrio clariflavus (strain DSM 19732 / NBRC 101661 / EBR45)</name>
    <name type="common">Clostridium clariflavum</name>
    <dbReference type="NCBI Taxonomy" id="720554"/>
    <lineage>
        <taxon>Bacteria</taxon>
        <taxon>Bacillati</taxon>
        <taxon>Bacillota</taxon>
        <taxon>Clostridia</taxon>
        <taxon>Eubacteriales</taxon>
        <taxon>Oscillospiraceae</taxon>
        <taxon>Acetivibrio</taxon>
    </lineage>
</organism>
<dbReference type="Gene3D" id="3.40.50.1240">
    <property type="entry name" value="Phosphoglycerate mutase-like"/>
    <property type="match status" value="1"/>
</dbReference>
<dbReference type="InterPro" id="IPR050275">
    <property type="entry name" value="PGM_Phosphatase"/>
</dbReference>
<feature type="binding site" evidence="2">
    <location>
        <position position="59"/>
    </location>
    <ligand>
        <name>substrate</name>
    </ligand>
</feature>
<dbReference type="InterPro" id="IPR029033">
    <property type="entry name" value="His_PPase_superfam"/>
</dbReference>
<dbReference type="GO" id="GO:0005737">
    <property type="term" value="C:cytoplasm"/>
    <property type="evidence" value="ECO:0007669"/>
    <property type="project" value="TreeGrafter"/>
</dbReference>
<feature type="site" description="Transition state stabilizer" evidence="3">
    <location>
        <position position="151"/>
    </location>
</feature>
<name>G8LZ21_ACECE</name>
<dbReference type="CDD" id="cd07067">
    <property type="entry name" value="HP_PGM_like"/>
    <property type="match status" value="1"/>
</dbReference>
<evidence type="ECO:0000256" key="1">
    <source>
        <dbReference type="PIRSR" id="PIRSR613078-1"/>
    </source>
</evidence>
<gene>
    <name evidence="4" type="ordered locus">Clocl_2388</name>
</gene>
<dbReference type="GO" id="GO:0016791">
    <property type="term" value="F:phosphatase activity"/>
    <property type="evidence" value="ECO:0007669"/>
    <property type="project" value="TreeGrafter"/>
</dbReference>
<dbReference type="SUPFAM" id="SSF53254">
    <property type="entry name" value="Phosphoglycerate mutase-like"/>
    <property type="match status" value="1"/>
</dbReference>
<sequence>MKTRLIFVRHAEAEGNYYRIFHGWTDSGITEKGHVQAKKVAERLKDIDIDVLYSSSLKRTIQTAQYIADIKGLPIIRTDKLKEINGGDWEGQKWDDLPNLWPEEYHTWENEPHIHRMPNGETMKEFQERLINEVMYIINNNKGKNVCIVTHGTAIRALMCHFFHLDLEHMIDIKWYDNTAVSIVDYENERFNVIVEGDASHLDLELSTIQNQKWWKDYMEKYEQKKDMEE</sequence>
<dbReference type="SMART" id="SM00855">
    <property type="entry name" value="PGAM"/>
    <property type="match status" value="1"/>
</dbReference>
<dbReference type="InterPro" id="IPR013078">
    <property type="entry name" value="His_Pase_superF_clade-1"/>
</dbReference>
<dbReference type="Proteomes" id="UP000005435">
    <property type="component" value="Chromosome"/>
</dbReference>
<evidence type="ECO:0000256" key="2">
    <source>
        <dbReference type="PIRSR" id="PIRSR613078-2"/>
    </source>
</evidence>
<dbReference type="RefSeq" id="WP_014255534.1">
    <property type="nucleotide sequence ID" value="NC_016627.1"/>
</dbReference>
<dbReference type="EMBL" id="CP003065">
    <property type="protein sequence ID" value="AEV68965.1"/>
    <property type="molecule type" value="Genomic_DNA"/>
</dbReference>
<dbReference type="Pfam" id="PF00300">
    <property type="entry name" value="His_Phos_1"/>
    <property type="match status" value="1"/>
</dbReference>
<keyword evidence="5" id="KW-1185">Reference proteome</keyword>
<dbReference type="PANTHER" id="PTHR48100">
    <property type="entry name" value="BROAD-SPECIFICITY PHOSPHATASE YOR283W-RELATED"/>
    <property type="match status" value="1"/>
</dbReference>
<dbReference type="HOGENOM" id="CLU_033323_9_5_9"/>
<dbReference type="KEGG" id="ccl:Clocl_2388"/>
<dbReference type="STRING" id="720554.Clocl_2388"/>
<feature type="active site" description="Tele-phosphohistidine intermediate" evidence="1">
    <location>
        <position position="10"/>
    </location>
</feature>
<proteinExistence type="predicted"/>
<accession>G8LZ21</accession>
<reference evidence="4 5" key="2">
    <citation type="journal article" date="2012" name="Stand. Genomic Sci.">
        <title>Complete Genome Sequence of Clostridium clariflavum DSM 19732.</title>
        <authorList>
            <person name="Izquierdo J.A."/>
            <person name="Goodwin L."/>
            <person name="Davenport K.W."/>
            <person name="Teshima H."/>
            <person name="Bruce D."/>
            <person name="Detter C."/>
            <person name="Tapia R."/>
            <person name="Han S."/>
            <person name="Land M."/>
            <person name="Hauser L."/>
            <person name="Jeffries C.D."/>
            <person name="Han J."/>
            <person name="Pitluck S."/>
            <person name="Nolan M."/>
            <person name="Chen A."/>
            <person name="Huntemann M."/>
            <person name="Mavromatis K."/>
            <person name="Mikhailova N."/>
            <person name="Liolios K."/>
            <person name="Woyke T."/>
            <person name="Lynd L.R."/>
        </authorList>
    </citation>
    <scope>NUCLEOTIDE SEQUENCE [LARGE SCALE GENOMIC DNA]</scope>
    <source>
        <strain evidence="5">DSM 19732 / NBRC 101661 / EBR45</strain>
    </source>
</reference>
<feature type="active site" description="Proton donor/acceptor" evidence="1">
    <location>
        <position position="83"/>
    </location>
</feature>
<dbReference type="OrthoDB" id="9781415at2"/>
<feature type="binding site" evidence="2">
    <location>
        <begin position="9"/>
        <end position="16"/>
    </location>
    <ligand>
        <name>substrate</name>
    </ligand>
</feature>